<evidence type="ECO:0000259" key="1">
    <source>
        <dbReference type="Pfam" id="PF08241"/>
    </source>
</evidence>
<evidence type="ECO:0000313" key="2">
    <source>
        <dbReference type="EMBL" id="SZX64420.1"/>
    </source>
</evidence>
<dbReference type="EMBL" id="FNXT01000410">
    <property type="protein sequence ID" value="SZX64420.1"/>
    <property type="molecule type" value="Genomic_DNA"/>
</dbReference>
<proteinExistence type="predicted"/>
<dbReference type="InterPro" id="IPR052356">
    <property type="entry name" value="Thiol_S-MT"/>
</dbReference>
<accession>A0A383VHL0</accession>
<evidence type="ECO:0000313" key="3">
    <source>
        <dbReference type="Proteomes" id="UP000256970"/>
    </source>
</evidence>
<dbReference type="InterPro" id="IPR029063">
    <property type="entry name" value="SAM-dependent_MTases_sf"/>
</dbReference>
<dbReference type="PANTHER" id="PTHR45036">
    <property type="entry name" value="METHYLTRANSFERASE LIKE 7B"/>
    <property type="match status" value="1"/>
</dbReference>
<dbReference type="CDD" id="cd02440">
    <property type="entry name" value="AdoMet_MTases"/>
    <property type="match status" value="1"/>
</dbReference>
<dbReference type="GO" id="GO:0008757">
    <property type="term" value="F:S-adenosylmethionine-dependent methyltransferase activity"/>
    <property type="evidence" value="ECO:0007669"/>
    <property type="project" value="InterPro"/>
</dbReference>
<name>A0A383VHL0_TETOB</name>
<sequence length="262" mass="27524">MATGMQEYEAAIAPLKQALFVQLFSPLTAAADTATANSSSSSSGSSTFNVLEVGVGTGPNFQFYPAPSSSSSSSSQQLLSVTGIEPNPAMWQYTQQAAEAAGLGQQQLQLVAADAQQMPFEQDSFDAAVVTLVLCSVPEPQQALSELLRVLKPGGSLLLIEHVIAPRFGLLQLQQRVLDPLQQLLADNCHLTRNTAAVLQASGFECRNNNSDSWVQPLAVQSVEAAAARVAAGSSELMSFEVPGMSLIAPHIAGILKKPVSV</sequence>
<dbReference type="AlphaFoldDB" id="A0A383VHL0"/>
<organism evidence="2 3">
    <name type="scientific">Tetradesmus obliquus</name>
    <name type="common">Green alga</name>
    <name type="synonym">Acutodesmus obliquus</name>
    <dbReference type="NCBI Taxonomy" id="3088"/>
    <lineage>
        <taxon>Eukaryota</taxon>
        <taxon>Viridiplantae</taxon>
        <taxon>Chlorophyta</taxon>
        <taxon>core chlorophytes</taxon>
        <taxon>Chlorophyceae</taxon>
        <taxon>CS clade</taxon>
        <taxon>Sphaeropleales</taxon>
        <taxon>Scenedesmaceae</taxon>
        <taxon>Tetradesmus</taxon>
    </lineage>
</organism>
<keyword evidence="3" id="KW-1185">Reference proteome</keyword>
<reference evidence="2 3" key="1">
    <citation type="submission" date="2016-10" db="EMBL/GenBank/DDBJ databases">
        <authorList>
            <person name="Cai Z."/>
        </authorList>
    </citation>
    <scope>NUCLEOTIDE SEQUENCE [LARGE SCALE GENOMIC DNA]</scope>
</reference>
<protein>
    <recommendedName>
        <fullName evidence="1">Methyltransferase type 11 domain-containing protein</fullName>
    </recommendedName>
</protein>
<dbReference type="PANTHER" id="PTHR45036:SF1">
    <property type="entry name" value="METHYLTRANSFERASE LIKE 7A"/>
    <property type="match status" value="1"/>
</dbReference>
<dbReference type="SUPFAM" id="SSF53335">
    <property type="entry name" value="S-adenosyl-L-methionine-dependent methyltransferases"/>
    <property type="match status" value="1"/>
</dbReference>
<dbReference type="Pfam" id="PF08241">
    <property type="entry name" value="Methyltransf_11"/>
    <property type="match status" value="1"/>
</dbReference>
<gene>
    <name evidence="2" type="ORF">BQ4739_LOCUS4930</name>
</gene>
<dbReference type="InterPro" id="IPR013216">
    <property type="entry name" value="Methyltransf_11"/>
</dbReference>
<feature type="domain" description="Methyltransferase type 11" evidence="1">
    <location>
        <begin position="51"/>
        <end position="158"/>
    </location>
</feature>
<dbReference type="Proteomes" id="UP000256970">
    <property type="component" value="Unassembled WGS sequence"/>
</dbReference>
<dbReference type="STRING" id="3088.A0A383VHL0"/>
<dbReference type="Gene3D" id="3.40.50.150">
    <property type="entry name" value="Vaccinia Virus protein VP39"/>
    <property type="match status" value="1"/>
</dbReference>